<keyword evidence="6" id="KW-0521">NADP</keyword>
<comment type="function">
    <text evidence="6">Catalyzes the reduction of dTDP-6-deoxy-L-lyxo-4-hexulose to yield dTDP-L-rhamnose.</text>
</comment>
<sequence length="302" mass="33778">MKLMVVGSESQVGHELVGLLESSETEFVAFDSDDQLFIDHRDIMQLLEEHAPDFVVNTTLYPFVDRAEAEVERCRLKNLEIPRALAKACQQLDIPMLHLTSPYVFDGDKVGPYTEKDAPNPVNLYGEIHQASEDVVASTLEKHVIIRLGLVFSAGEDNFVGRLLAHGGQDERMEVIGQQLACPTSAVTAAQVVLAICKQLSCNINPWGVYHYSDVEAVTRREFLEAVVQEAERHPELQARHVDQVSSSQHKGSAKRPMNAVLNCQKLLYTFGIKQKSWRVELSKVVAKLAEARFLPDSELKK</sequence>
<evidence type="ECO:0000256" key="5">
    <source>
        <dbReference type="ARBA" id="ARBA00048200"/>
    </source>
</evidence>
<keyword evidence="6" id="KW-0560">Oxidoreductase</keyword>
<evidence type="ECO:0000256" key="2">
    <source>
        <dbReference type="ARBA" id="ARBA00010944"/>
    </source>
</evidence>
<comment type="similarity">
    <text evidence="2 6">Belongs to the dTDP-4-dehydrorhamnose reductase family.</text>
</comment>
<dbReference type="InterPro" id="IPR036291">
    <property type="entry name" value="NAD(P)-bd_dom_sf"/>
</dbReference>
<dbReference type="SUPFAM" id="SSF51735">
    <property type="entry name" value="NAD(P)-binding Rossmann-fold domains"/>
    <property type="match status" value="1"/>
</dbReference>
<evidence type="ECO:0000256" key="3">
    <source>
        <dbReference type="ARBA" id="ARBA00012929"/>
    </source>
</evidence>
<evidence type="ECO:0000259" key="7">
    <source>
        <dbReference type="Pfam" id="PF04321"/>
    </source>
</evidence>
<organism evidence="8 9">
    <name type="scientific">Litoribacillus peritrichatus</name>
    <dbReference type="NCBI Taxonomy" id="718191"/>
    <lineage>
        <taxon>Bacteria</taxon>
        <taxon>Pseudomonadati</taxon>
        <taxon>Pseudomonadota</taxon>
        <taxon>Gammaproteobacteria</taxon>
        <taxon>Oceanospirillales</taxon>
        <taxon>Oceanospirillaceae</taxon>
        <taxon>Litoribacillus</taxon>
    </lineage>
</organism>
<comment type="pathway">
    <text evidence="1 6">Carbohydrate biosynthesis; dTDP-L-rhamnose biosynthesis.</text>
</comment>
<proteinExistence type="inferred from homology"/>
<protein>
    <recommendedName>
        <fullName evidence="4 6">dTDP-4-dehydrorhamnose reductase</fullName>
        <ecNumber evidence="3 6">1.1.1.133</ecNumber>
    </recommendedName>
</protein>
<evidence type="ECO:0000313" key="8">
    <source>
        <dbReference type="EMBL" id="GAA3923305.1"/>
    </source>
</evidence>
<comment type="cofactor">
    <cofactor evidence="6">
        <name>Mg(2+)</name>
        <dbReference type="ChEBI" id="CHEBI:18420"/>
    </cofactor>
    <text evidence="6">Binds 1 Mg(2+) ion per monomer.</text>
</comment>
<dbReference type="Pfam" id="PF04321">
    <property type="entry name" value="RmlD_sub_bind"/>
    <property type="match status" value="1"/>
</dbReference>
<dbReference type="InterPro" id="IPR005913">
    <property type="entry name" value="dTDP_dehydrorham_reduct"/>
</dbReference>
<reference evidence="9" key="1">
    <citation type="journal article" date="2019" name="Int. J. Syst. Evol. Microbiol.">
        <title>The Global Catalogue of Microorganisms (GCM) 10K type strain sequencing project: providing services to taxonomists for standard genome sequencing and annotation.</title>
        <authorList>
            <consortium name="The Broad Institute Genomics Platform"/>
            <consortium name="The Broad Institute Genome Sequencing Center for Infectious Disease"/>
            <person name="Wu L."/>
            <person name="Ma J."/>
        </authorList>
    </citation>
    <scope>NUCLEOTIDE SEQUENCE [LARGE SCALE GENOMIC DNA]</scope>
    <source>
        <strain evidence="9">JCM 17551</strain>
    </source>
</reference>
<accession>A0ABP7MHW5</accession>
<gene>
    <name evidence="8" type="primary">rfbD_2</name>
    <name evidence="8" type="ORF">GCM10022277_19020</name>
</gene>
<dbReference type="PANTHER" id="PTHR10491">
    <property type="entry name" value="DTDP-4-DEHYDRORHAMNOSE REDUCTASE"/>
    <property type="match status" value="1"/>
</dbReference>
<evidence type="ECO:0000256" key="4">
    <source>
        <dbReference type="ARBA" id="ARBA00017099"/>
    </source>
</evidence>
<name>A0ABP7MHW5_9GAMM</name>
<dbReference type="PANTHER" id="PTHR10491:SF4">
    <property type="entry name" value="METHIONINE ADENOSYLTRANSFERASE 2 SUBUNIT BETA"/>
    <property type="match status" value="1"/>
</dbReference>
<dbReference type="EMBL" id="BAABBN010000006">
    <property type="protein sequence ID" value="GAA3923305.1"/>
    <property type="molecule type" value="Genomic_DNA"/>
</dbReference>
<evidence type="ECO:0000256" key="6">
    <source>
        <dbReference type="RuleBase" id="RU364082"/>
    </source>
</evidence>
<comment type="caution">
    <text evidence="8">The sequence shown here is derived from an EMBL/GenBank/DDBJ whole genome shotgun (WGS) entry which is preliminary data.</text>
</comment>
<dbReference type="Gene3D" id="3.40.50.720">
    <property type="entry name" value="NAD(P)-binding Rossmann-like Domain"/>
    <property type="match status" value="1"/>
</dbReference>
<keyword evidence="9" id="KW-1185">Reference proteome</keyword>
<feature type="domain" description="RmlD-like substrate binding" evidence="7">
    <location>
        <begin position="1"/>
        <end position="289"/>
    </location>
</feature>
<dbReference type="InterPro" id="IPR029903">
    <property type="entry name" value="RmlD-like-bd"/>
</dbReference>
<evidence type="ECO:0000313" key="9">
    <source>
        <dbReference type="Proteomes" id="UP001501565"/>
    </source>
</evidence>
<dbReference type="EC" id="1.1.1.133" evidence="3 6"/>
<evidence type="ECO:0000256" key="1">
    <source>
        <dbReference type="ARBA" id="ARBA00004781"/>
    </source>
</evidence>
<dbReference type="Gene3D" id="3.90.25.10">
    <property type="entry name" value="UDP-galactose 4-epimerase, domain 1"/>
    <property type="match status" value="1"/>
</dbReference>
<dbReference type="Proteomes" id="UP001501565">
    <property type="component" value="Unassembled WGS sequence"/>
</dbReference>
<comment type="catalytic activity">
    <reaction evidence="5 6">
        <text>dTDP-beta-L-rhamnose + NADP(+) = dTDP-4-dehydro-beta-L-rhamnose + NADPH + H(+)</text>
        <dbReference type="Rhea" id="RHEA:21796"/>
        <dbReference type="ChEBI" id="CHEBI:15378"/>
        <dbReference type="ChEBI" id="CHEBI:57510"/>
        <dbReference type="ChEBI" id="CHEBI:57783"/>
        <dbReference type="ChEBI" id="CHEBI:58349"/>
        <dbReference type="ChEBI" id="CHEBI:62830"/>
        <dbReference type="EC" id="1.1.1.133"/>
    </reaction>
</comment>
<dbReference type="RefSeq" id="WP_344797934.1">
    <property type="nucleotide sequence ID" value="NZ_BAABBN010000006.1"/>
</dbReference>